<comment type="caution">
    <text evidence="2">The sequence shown here is derived from an EMBL/GenBank/DDBJ whole genome shotgun (WGS) entry which is preliminary data.</text>
</comment>
<dbReference type="Proteomes" id="UP000659344">
    <property type="component" value="Unassembled WGS sequence"/>
</dbReference>
<dbReference type="InterPro" id="IPR025321">
    <property type="entry name" value="DUF4227"/>
</dbReference>
<name>A0ABQ1YHX6_9BACL</name>
<proteinExistence type="predicted"/>
<keyword evidence="1" id="KW-0812">Transmembrane</keyword>
<reference evidence="3" key="1">
    <citation type="journal article" date="2019" name="Int. J. Syst. Evol. Microbiol.">
        <title>The Global Catalogue of Microorganisms (GCM) 10K type strain sequencing project: providing services to taxonomists for standard genome sequencing and annotation.</title>
        <authorList>
            <consortium name="The Broad Institute Genomics Platform"/>
            <consortium name="The Broad Institute Genome Sequencing Center for Infectious Disease"/>
            <person name="Wu L."/>
            <person name="Ma J."/>
        </authorList>
    </citation>
    <scope>NUCLEOTIDE SEQUENCE [LARGE SCALE GENOMIC DNA]</scope>
    <source>
        <strain evidence="3">CGMCC 1.12769</strain>
    </source>
</reference>
<dbReference type="EMBL" id="BMFT01000001">
    <property type="protein sequence ID" value="GGH24944.1"/>
    <property type="molecule type" value="Genomic_DNA"/>
</dbReference>
<evidence type="ECO:0000256" key="1">
    <source>
        <dbReference type="SAM" id="Phobius"/>
    </source>
</evidence>
<keyword evidence="1" id="KW-0472">Membrane</keyword>
<accession>A0ABQ1YHX6</accession>
<dbReference type="RefSeq" id="WP_188539133.1">
    <property type="nucleotide sequence ID" value="NZ_BMFT01000001.1"/>
</dbReference>
<gene>
    <name evidence="2" type="ORF">GCM10008013_24940</name>
</gene>
<evidence type="ECO:0000313" key="3">
    <source>
        <dbReference type="Proteomes" id="UP000659344"/>
    </source>
</evidence>
<feature type="transmembrane region" description="Helical" evidence="1">
    <location>
        <begin position="12"/>
        <end position="29"/>
    </location>
</feature>
<organism evidence="2 3">
    <name type="scientific">Paenibacillus segetis</name>
    <dbReference type="NCBI Taxonomy" id="1325360"/>
    <lineage>
        <taxon>Bacteria</taxon>
        <taxon>Bacillati</taxon>
        <taxon>Bacillota</taxon>
        <taxon>Bacilli</taxon>
        <taxon>Bacillales</taxon>
        <taxon>Paenibacillaceae</taxon>
        <taxon>Paenibacillus</taxon>
    </lineage>
</organism>
<keyword evidence="3" id="KW-1185">Reference proteome</keyword>
<evidence type="ECO:0008006" key="4">
    <source>
        <dbReference type="Google" id="ProtNLM"/>
    </source>
</evidence>
<dbReference type="Pfam" id="PF14004">
    <property type="entry name" value="DUF4227"/>
    <property type="match status" value="1"/>
</dbReference>
<sequence length="78" mass="9137">MIISLRKCLRALKYLLVFLVLAYAMYRIIGMLDGYIFPMDKYRIPEGSSVKVFRSGTDGDNKSEVLSERLKLFFWYGE</sequence>
<evidence type="ECO:0000313" key="2">
    <source>
        <dbReference type="EMBL" id="GGH24944.1"/>
    </source>
</evidence>
<keyword evidence="1" id="KW-1133">Transmembrane helix</keyword>
<protein>
    <recommendedName>
        <fullName evidence="4">DUF4227 domain-containing protein</fullName>
    </recommendedName>
</protein>